<dbReference type="Pfam" id="PF03466">
    <property type="entry name" value="LysR_substrate"/>
    <property type="match status" value="1"/>
</dbReference>
<dbReference type="InterPro" id="IPR050389">
    <property type="entry name" value="LysR-type_TF"/>
</dbReference>
<name>A0A7X3K8W4_9BURK</name>
<dbReference type="PANTHER" id="PTHR30118:SF15">
    <property type="entry name" value="TRANSCRIPTIONAL REGULATORY PROTEIN"/>
    <property type="match status" value="1"/>
</dbReference>
<dbReference type="InterPro" id="IPR036388">
    <property type="entry name" value="WH-like_DNA-bd_sf"/>
</dbReference>
<sequence length="307" mass="33470">MGISENDFRGVDLNLMVTFLVLMRERSVSAAAHKLFLGQPAVSGALARLRQLFGDELLVRGTRGMEPTPRALDLAAAIEPAVALLQKAIAVPPAFDPASSERLFVVGMPDWVEHWLMPGLLTRVRRLAPRVRIVLKESNPFAVGDMLDKDEIELGVAALRTGPRWQHQRPLREMGFRCVYDPRQLPFAGAVTLAQYVAVPHLLVSYRGAVEGTADAVLAGLGLRRDVCYTTPRFSAVPGVLGENAIVSTVPEVLADRWAAAGLLASSALPIAMDRFTVSMAWHARRDDDAALHWLMGVIEDEARAAP</sequence>
<dbReference type="Gene3D" id="1.10.10.10">
    <property type="entry name" value="Winged helix-like DNA-binding domain superfamily/Winged helix DNA-binding domain"/>
    <property type="match status" value="1"/>
</dbReference>
<comment type="caution">
    <text evidence="6">The sequence shown here is derived from an EMBL/GenBank/DDBJ whole genome shotgun (WGS) entry which is preliminary data.</text>
</comment>
<dbReference type="InterPro" id="IPR005119">
    <property type="entry name" value="LysR_subst-bd"/>
</dbReference>
<evidence type="ECO:0000256" key="1">
    <source>
        <dbReference type="ARBA" id="ARBA00009437"/>
    </source>
</evidence>
<reference evidence="6 7" key="1">
    <citation type="submission" date="2019-12" db="EMBL/GenBank/DDBJ databases">
        <authorList>
            <person name="Li C."/>
            <person name="Zhao J."/>
        </authorList>
    </citation>
    <scope>NUCLEOTIDE SEQUENCE [LARGE SCALE GENOMIC DNA]</scope>
    <source>
        <strain evidence="6 7">NEAU-DD11</strain>
    </source>
</reference>
<evidence type="ECO:0000313" key="6">
    <source>
        <dbReference type="EMBL" id="MVW61745.1"/>
    </source>
</evidence>
<dbReference type="PRINTS" id="PR00039">
    <property type="entry name" value="HTHLYSR"/>
</dbReference>
<accession>A0A7X3K8W4</accession>
<protein>
    <submittedName>
        <fullName evidence="6">LysR family transcriptional regulator</fullName>
    </submittedName>
</protein>
<dbReference type="AlphaFoldDB" id="A0A7X3K8W4"/>
<dbReference type="EMBL" id="WSES01000005">
    <property type="protein sequence ID" value="MVW61745.1"/>
    <property type="molecule type" value="Genomic_DNA"/>
</dbReference>
<proteinExistence type="inferred from homology"/>
<keyword evidence="2" id="KW-0805">Transcription regulation</keyword>
<evidence type="ECO:0000259" key="5">
    <source>
        <dbReference type="PROSITE" id="PS50931"/>
    </source>
</evidence>
<dbReference type="PANTHER" id="PTHR30118">
    <property type="entry name" value="HTH-TYPE TRANSCRIPTIONAL REGULATOR LEUO-RELATED"/>
    <property type="match status" value="1"/>
</dbReference>
<dbReference type="InterPro" id="IPR000847">
    <property type="entry name" value="LysR_HTH_N"/>
</dbReference>
<dbReference type="Pfam" id="PF00126">
    <property type="entry name" value="HTH_1"/>
    <property type="match status" value="1"/>
</dbReference>
<gene>
    <name evidence="6" type="ORF">GPY61_17590</name>
</gene>
<dbReference type="GO" id="GO:0003700">
    <property type="term" value="F:DNA-binding transcription factor activity"/>
    <property type="evidence" value="ECO:0007669"/>
    <property type="project" value="InterPro"/>
</dbReference>
<keyword evidence="3" id="KW-0238">DNA-binding</keyword>
<dbReference type="InterPro" id="IPR036390">
    <property type="entry name" value="WH_DNA-bd_sf"/>
</dbReference>
<keyword evidence="4" id="KW-0804">Transcription</keyword>
<evidence type="ECO:0000313" key="7">
    <source>
        <dbReference type="Proteomes" id="UP000443353"/>
    </source>
</evidence>
<dbReference type="CDD" id="cd08464">
    <property type="entry name" value="PBP2_DntR_like_2"/>
    <property type="match status" value="1"/>
</dbReference>
<keyword evidence="7" id="KW-1185">Reference proteome</keyword>
<evidence type="ECO:0000256" key="2">
    <source>
        <dbReference type="ARBA" id="ARBA00023015"/>
    </source>
</evidence>
<dbReference type="SUPFAM" id="SSF46785">
    <property type="entry name" value="Winged helix' DNA-binding domain"/>
    <property type="match status" value="1"/>
</dbReference>
<dbReference type="GO" id="GO:0003677">
    <property type="term" value="F:DNA binding"/>
    <property type="evidence" value="ECO:0007669"/>
    <property type="project" value="UniProtKB-KW"/>
</dbReference>
<evidence type="ECO:0000256" key="4">
    <source>
        <dbReference type="ARBA" id="ARBA00023163"/>
    </source>
</evidence>
<dbReference type="SUPFAM" id="SSF53850">
    <property type="entry name" value="Periplasmic binding protein-like II"/>
    <property type="match status" value="1"/>
</dbReference>
<dbReference type="Proteomes" id="UP000443353">
    <property type="component" value="Unassembled WGS sequence"/>
</dbReference>
<dbReference type="PROSITE" id="PS50931">
    <property type="entry name" value="HTH_LYSR"/>
    <property type="match status" value="1"/>
</dbReference>
<dbReference type="Gene3D" id="3.40.190.10">
    <property type="entry name" value="Periplasmic binding protein-like II"/>
    <property type="match status" value="2"/>
</dbReference>
<comment type="similarity">
    <text evidence="1">Belongs to the LysR transcriptional regulatory family.</text>
</comment>
<evidence type="ECO:0000256" key="3">
    <source>
        <dbReference type="ARBA" id="ARBA00023125"/>
    </source>
</evidence>
<organism evidence="6 7">
    <name type="scientific">Massilia cellulosiltytica</name>
    <dbReference type="NCBI Taxonomy" id="2683234"/>
    <lineage>
        <taxon>Bacteria</taxon>
        <taxon>Pseudomonadati</taxon>
        <taxon>Pseudomonadota</taxon>
        <taxon>Betaproteobacteria</taxon>
        <taxon>Burkholderiales</taxon>
        <taxon>Oxalobacteraceae</taxon>
        <taxon>Telluria group</taxon>
        <taxon>Massilia</taxon>
    </lineage>
</organism>
<feature type="domain" description="HTH lysR-type" evidence="5">
    <location>
        <begin position="11"/>
        <end position="68"/>
    </location>
</feature>